<evidence type="ECO:0000256" key="3">
    <source>
        <dbReference type="ARBA" id="ARBA00022598"/>
    </source>
</evidence>
<dbReference type="InterPro" id="IPR011054">
    <property type="entry name" value="Rudment_hybrid_motif"/>
</dbReference>
<dbReference type="Proteomes" id="UP000297447">
    <property type="component" value="Unassembled WGS sequence"/>
</dbReference>
<dbReference type="InterPro" id="IPR000089">
    <property type="entry name" value="Biotin_lipoyl"/>
</dbReference>
<dbReference type="GO" id="GO:0046872">
    <property type="term" value="F:metal ion binding"/>
    <property type="evidence" value="ECO:0007669"/>
    <property type="project" value="InterPro"/>
</dbReference>
<accession>A0A4R8ZU33</accession>
<dbReference type="AlphaFoldDB" id="A0A4R8ZU33"/>
<dbReference type="EMBL" id="SOHE01000083">
    <property type="protein sequence ID" value="TFD45613.1"/>
    <property type="molecule type" value="Genomic_DNA"/>
</dbReference>
<evidence type="ECO:0000259" key="10">
    <source>
        <dbReference type="PROSITE" id="PS50979"/>
    </source>
</evidence>
<dbReference type="InterPro" id="IPR050856">
    <property type="entry name" value="Biotin_carboxylase_complex"/>
</dbReference>
<dbReference type="InterPro" id="IPR005481">
    <property type="entry name" value="BC-like_N"/>
</dbReference>
<keyword evidence="3" id="KW-0436">Ligase</keyword>
<feature type="domain" description="Biotin carboxylation" evidence="10">
    <location>
        <begin position="1"/>
        <end position="444"/>
    </location>
</feature>
<organism evidence="11 12">
    <name type="scientific">Cryobacterium frigoriphilum</name>
    <dbReference type="NCBI Taxonomy" id="1259150"/>
    <lineage>
        <taxon>Bacteria</taxon>
        <taxon>Bacillati</taxon>
        <taxon>Actinomycetota</taxon>
        <taxon>Actinomycetes</taxon>
        <taxon>Micrococcales</taxon>
        <taxon>Microbacteriaceae</taxon>
        <taxon>Cryobacterium</taxon>
    </lineage>
</organism>
<dbReference type="Pfam" id="PF00289">
    <property type="entry name" value="Biotin_carb_N"/>
    <property type="match status" value="1"/>
</dbReference>
<proteinExistence type="predicted"/>
<dbReference type="Gene3D" id="3.30.470.20">
    <property type="entry name" value="ATP-grasp fold, B domain"/>
    <property type="match status" value="1"/>
</dbReference>
<reference evidence="11 12" key="1">
    <citation type="submission" date="2019-03" db="EMBL/GenBank/DDBJ databases">
        <title>Genomics of glacier-inhabiting Cryobacterium strains.</title>
        <authorList>
            <person name="Liu Q."/>
            <person name="Xin Y.-H."/>
        </authorList>
    </citation>
    <scope>NUCLEOTIDE SEQUENCE [LARGE SCALE GENOMIC DNA]</scope>
    <source>
        <strain evidence="11 12">Hh14</strain>
    </source>
</reference>
<feature type="domain" description="ATP-grasp" evidence="9">
    <location>
        <begin position="119"/>
        <end position="316"/>
    </location>
</feature>
<dbReference type="PANTHER" id="PTHR18866:SF33">
    <property type="entry name" value="METHYLCROTONOYL-COA CARBOXYLASE SUBUNIT ALPHA, MITOCHONDRIAL-RELATED"/>
    <property type="match status" value="1"/>
</dbReference>
<dbReference type="SUPFAM" id="SSF56059">
    <property type="entry name" value="Glutathione synthetase ATP-binding domain-like"/>
    <property type="match status" value="1"/>
</dbReference>
<evidence type="ECO:0000256" key="1">
    <source>
        <dbReference type="ARBA" id="ARBA00001953"/>
    </source>
</evidence>
<dbReference type="PROSITE" id="PS00867">
    <property type="entry name" value="CPSASE_2"/>
    <property type="match status" value="1"/>
</dbReference>
<evidence type="ECO:0000313" key="11">
    <source>
        <dbReference type="EMBL" id="TFD45613.1"/>
    </source>
</evidence>
<evidence type="ECO:0000256" key="6">
    <source>
        <dbReference type="ARBA" id="ARBA00023267"/>
    </source>
</evidence>
<keyword evidence="4 7" id="KW-0547">Nucleotide-binding</keyword>
<keyword evidence="5 7" id="KW-0067">ATP-binding</keyword>
<dbReference type="OrthoDB" id="9760256at2"/>
<gene>
    <name evidence="11" type="ORF">E3T55_18295</name>
</gene>
<name>A0A4R8ZU33_9MICO</name>
<evidence type="ECO:0000259" key="8">
    <source>
        <dbReference type="PROSITE" id="PS50968"/>
    </source>
</evidence>
<evidence type="ECO:0000256" key="4">
    <source>
        <dbReference type="ARBA" id="ARBA00022741"/>
    </source>
</evidence>
<dbReference type="SMART" id="SM00878">
    <property type="entry name" value="Biotin_carb_C"/>
    <property type="match status" value="1"/>
</dbReference>
<dbReference type="Pfam" id="PF00364">
    <property type="entry name" value="Biotin_lipoyl"/>
    <property type="match status" value="1"/>
</dbReference>
<keyword evidence="6" id="KW-0092">Biotin</keyword>
<evidence type="ECO:0000256" key="5">
    <source>
        <dbReference type="ARBA" id="ARBA00022840"/>
    </source>
</evidence>
<evidence type="ECO:0000256" key="2">
    <source>
        <dbReference type="ARBA" id="ARBA00013263"/>
    </source>
</evidence>
<keyword evidence="12" id="KW-1185">Reference proteome</keyword>
<dbReference type="RefSeq" id="WP_134520977.1">
    <property type="nucleotide sequence ID" value="NZ_SOHE01000083.1"/>
</dbReference>
<dbReference type="FunFam" id="3.40.50.20:FF:000010">
    <property type="entry name" value="Propionyl-CoA carboxylase subunit alpha"/>
    <property type="match status" value="1"/>
</dbReference>
<comment type="cofactor">
    <cofactor evidence="1">
        <name>biotin</name>
        <dbReference type="ChEBI" id="CHEBI:57586"/>
    </cofactor>
</comment>
<dbReference type="Pfam" id="PF02785">
    <property type="entry name" value="Biotin_carb_C"/>
    <property type="match status" value="1"/>
</dbReference>
<sequence>MHKILIANRGEIAVRILRACDDAGFESVAVYADSDADALHVQLASEAYALDGTSPADSYLNVDKLLQIAARAGADAVHPGYGFLSENADFAQAVIDAGLVWIGPSPESIRLLGNKISAREIAIRVGAPLVPGTDSTVESAAEVRAFAEEFGLPIAIKAAFGGGGRGLKVVWELDSIEESFDSAVRESQAAFGRGECFVERFLVRPRHVEAQVLADGRGTVIVVGTRDCSLQRRNQKLVEEAPAPFLTAAQSEQIYTSAKAICLEAGYSGAGTVEYLVADDGSVSFLEVNTRLQVEHPVTEETSGIDLVLAQFVIAAGGPLPMQVDPEPRGHSFEFRINAEDPGRGFLPSPGTVTLFAPPTGPGVRVDTGVQSGDTIPGQFDSLLAKLIVTGADRPQALRRARRALAEFTVEGVATVLPFHRAVVASPDFTAPDRLGVHTGWIETDFGDRLAHDPEFSHGAASAARRTITIELDGKRMSLGLPADLLAGLAGGVGAAPAVTAEVADPAELRSTMGGTVVKWLVETGATVATGDPVLVLEAMKMESTVVAHRAGVLGELLVEPGDAVAVAQPLTAITA</sequence>
<dbReference type="SUPFAM" id="SSF52440">
    <property type="entry name" value="PreATP-grasp domain"/>
    <property type="match status" value="1"/>
</dbReference>
<dbReference type="CDD" id="cd06850">
    <property type="entry name" value="biotinyl_domain"/>
    <property type="match status" value="1"/>
</dbReference>
<dbReference type="InterPro" id="IPR011764">
    <property type="entry name" value="Biotin_carboxylation_dom"/>
</dbReference>
<dbReference type="Pfam" id="PF02786">
    <property type="entry name" value="CPSase_L_D2"/>
    <property type="match status" value="1"/>
</dbReference>
<dbReference type="PROSITE" id="PS50975">
    <property type="entry name" value="ATP_GRASP"/>
    <property type="match status" value="1"/>
</dbReference>
<feature type="domain" description="Lipoyl-binding" evidence="8">
    <location>
        <begin position="500"/>
        <end position="575"/>
    </location>
</feature>
<dbReference type="SUPFAM" id="SSF51230">
    <property type="entry name" value="Single hybrid motif"/>
    <property type="match status" value="1"/>
</dbReference>
<dbReference type="InterPro" id="IPR016185">
    <property type="entry name" value="PreATP-grasp_dom_sf"/>
</dbReference>
<comment type="caution">
    <text evidence="11">The sequence shown here is derived from an EMBL/GenBank/DDBJ whole genome shotgun (WGS) entry which is preliminary data.</text>
</comment>
<dbReference type="GO" id="GO:0004075">
    <property type="term" value="F:biotin carboxylase activity"/>
    <property type="evidence" value="ECO:0007669"/>
    <property type="project" value="UniProtKB-EC"/>
</dbReference>
<dbReference type="EC" id="6.3.4.14" evidence="2"/>
<dbReference type="PROSITE" id="PS50979">
    <property type="entry name" value="BC"/>
    <property type="match status" value="1"/>
</dbReference>
<dbReference type="InterPro" id="IPR005482">
    <property type="entry name" value="Biotin_COase_C"/>
</dbReference>
<dbReference type="Gene3D" id="2.40.50.100">
    <property type="match status" value="1"/>
</dbReference>
<dbReference type="SUPFAM" id="SSF51246">
    <property type="entry name" value="Rudiment single hybrid motif"/>
    <property type="match status" value="1"/>
</dbReference>
<dbReference type="GO" id="GO:0005524">
    <property type="term" value="F:ATP binding"/>
    <property type="evidence" value="ECO:0007669"/>
    <property type="project" value="UniProtKB-UniRule"/>
</dbReference>
<dbReference type="PROSITE" id="PS50968">
    <property type="entry name" value="BIOTINYL_LIPOYL"/>
    <property type="match status" value="1"/>
</dbReference>
<evidence type="ECO:0000313" key="12">
    <source>
        <dbReference type="Proteomes" id="UP000297447"/>
    </source>
</evidence>
<protein>
    <recommendedName>
        <fullName evidence="2">biotin carboxylase</fullName>
        <ecNumber evidence="2">6.3.4.14</ecNumber>
    </recommendedName>
</protein>
<dbReference type="InterPro" id="IPR001882">
    <property type="entry name" value="Biotin_BS"/>
</dbReference>
<evidence type="ECO:0000259" key="9">
    <source>
        <dbReference type="PROSITE" id="PS50975"/>
    </source>
</evidence>
<dbReference type="InterPro" id="IPR011053">
    <property type="entry name" value="Single_hybrid_motif"/>
</dbReference>
<dbReference type="PANTHER" id="PTHR18866">
    <property type="entry name" value="CARBOXYLASE:PYRUVATE/ACETYL-COA/PROPIONYL-COA CARBOXYLASE"/>
    <property type="match status" value="1"/>
</dbReference>
<dbReference type="PROSITE" id="PS00188">
    <property type="entry name" value="BIOTIN"/>
    <property type="match status" value="1"/>
</dbReference>
<dbReference type="InterPro" id="IPR011761">
    <property type="entry name" value="ATP-grasp"/>
</dbReference>
<evidence type="ECO:0000256" key="7">
    <source>
        <dbReference type="PROSITE-ProRule" id="PRU00409"/>
    </source>
</evidence>
<dbReference type="InterPro" id="IPR005479">
    <property type="entry name" value="CPAse_ATP-bd"/>
</dbReference>